<evidence type="ECO:0000313" key="4">
    <source>
        <dbReference type="Proteomes" id="UP000316798"/>
    </source>
</evidence>
<dbReference type="Pfam" id="PF17761">
    <property type="entry name" value="DUF1016_N"/>
    <property type="match status" value="1"/>
</dbReference>
<name>A0A515D767_9BURK</name>
<dbReference type="Proteomes" id="UP000316798">
    <property type="component" value="Chromosome"/>
</dbReference>
<reference evidence="3 4" key="1">
    <citation type="submission" date="2019-01" db="EMBL/GenBank/DDBJ databases">
        <title>Genomic insights into a novel species Rhodoferax sp.</title>
        <authorList>
            <person name="Jin L."/>
        </authorList>
    </citation>
    <scope>NUCLEOTIDE SEQUENCE [LARGE SCALE GENOMIC DNA]</scope>
    <source>
        <strain evidence="3 4">CHu59-6-5</strain>
    </source>
</reference>
<accession>A0A515D767</accession>
<dbReference type="AlphaFoldDB" id="A0A515D767"/>
<dbReference type="InterPro" id="IPR011856">
    <property type="entry name" value="tRNA_endonuc-like_dom_sf"/>
</dbReference>
<evidence type="ECO:0000259" key="2">
    <source>
        <dbReference type="Pfam" id="PF17761"/>
    </source>
</evidence>
<dbReference type="Gene3D" id="3.40.1350.10">
    <property type="match status" value="1"/>
</dbReference>
<dbReference type="EMBL" id="CP035503">
    <property type="protein sequence ID" value="QDL36249.1"/>
    <property type="molecule type" value="Genomic_DNA"/>
</dbReference>
<feature type="domain" description="YhcG N-terminal" evidence="2">
    <location>
        <begin position="16"/>
        <end position="173"/>
    </location>
</feature>
<dbReference type="PANTHER" id="PTHR30547">
    <property type="entry name" value="UNCHARACTERIZED PROTEIN YHCG-RELATED"/>
    <property type="match status" value="1"/>
</dbReference>
<sequence>MNQPVPPSHYPALLADIKQRIGQAQTRAMLAVNAELIRLYWEIGQMLDARQKLKGWGAAVIPRLARDIRNELPEVKGFSERNIKRMLAFYREYPALQFVPQAVAQIESAGKVPQPVALFPAELLASIPWGHHLLLMEKIKDAATRRWYMQATLAQGWSRSVLQMQIETSAHARQGKTTSNFALRLPPPQSDLVQQTLKDPYLFDFLTLEEPFHERELETGLIRHLEKFLLELGQGFAFVGRQYHVAVGEQDFYIDLLFYHLRLRCYIVIELKRGAFKPEYAGKMNFYCSVVDDVLRHTQDAPTIGLILCQQQNEVIAEYALRGVDKPIGISTFELTRALPAELASKLPSIEQIEQELGGGPV</sequence>
<dbReference type="KEGG" id="rhf:EUB48_02250"/>
<dbReference type="RefSeq" id="WP_142817426.1">
    <property type="nucleotide sequence ID" value="NZ_CP035503.1"/>
</dbReference>
<dbReference type="PANTHER" id="PTHR30547:SF0">
    <property type="entry name" value="BLR8175 PROTEIN"/>
    <property type="match status" value="1"/>
</dbReference>
<proteinExistence type="predicted"/>
<dbReference type="Pfam" id="PF06250">
    <property type="entry name" value="YhcG_C"/>
    <property type="match status" value="1"/>
</dbReference>
<dbReference type="InterPro" id="IPR041527">
    <property type="entry name" value="YhcG_N"/>
</dbReference>
<dbReference type="GO" id="GO:0003676">
    <property type="term" value="F:nucleic acid binding"/>
    <property type="evidence" value="ECO:0007669"/>
    <property type="project" value="InterPro"/>
</dbReference>
<evidence type="ECO:0000259" key="1">
    <source>
        <dbReference type="Pfam" id="PF06250"/>
    </source>
</evidence>
<gene>
    <name evidence="3" type="ORF">EUB48_02250</name>
</gene>
<organism evidence="3 4">
    <name type="scientific">Rhodoferax sediminis</name>
    <dbReference type="NCBI Taxonomy" id="2509614"/>
    <lineage>
        <taxon>Bacteria</taxon>
        <taxon>Pseudomonadati</taxon>
        <taxon>Pseudomonadota</taxon>
        <taxon>Betaproteobacteria</taxon>
        <taxon>Burkholderiales</taxon>
        <taxon>Comamonadaceae</taxon>
        <taxon>Rhodoferax</taxon>
    </lineage>
</organism>
<dbReference type="OrthoDB" id="9801263at2"/>
<dbReference type="InterPro" id="IPR053148">
    <property type="entry name" value="PD-DEXK-like_domain"/>
</dbReference>
<keyword evidence="4" id="KW-1185">Reference proteome</keyword>
<feature type="domain" description="YhcG PDDEXK nuclease" evidence="1">
    <location>
        <begin position="194"/>
        <end position="348"/>
    </location>
</feature>
<evidence type="ECO:0000313" key="3">
    <source>
        <dbReference type="EMBL" id="QDL36249.1"/>
    </source>
</evidence>
<dbReference type="InterPro" id="IPR009362">
    <property type="entry name" value="YhcG_C"/>
</dbReference>
<protein>
    <submittedName>
        <fullName evidence="3">DUF1016 domain-containing protein</fullName>
    </submittedName>
</protein>